<evidence type="ECO:0000313" key="2">
    <source>
        <dbReference type="Proteomes" id="UP000076489"/>
    </source>
</evidence>
<accession>A0A161XFI9</accession>
<dbReference type="EMBL" id="LUKJ01000002">
    <property type="protein sequence ID" value="KZN20558.1"/>
    <property type="molecule type" value="Genomic_DNA"/>
</dbReference>
<dbReference type="OrthoDB" id="9554080at2"/>
<dbReference type="AlphaFoldDB" id="A0A161XFI9"/>
<reference evidence="1 2" key="2">
    <citation type="journal article" date="2018" name="Nature">
        <title>Mutant phenotypes for thousands of bacterial genes of unknown function.</title>
        <authorList>
            <person name="Price M.N."/>
            <person name="Wetmore K.M."/>
            <person name="Waters R.J."/>
            <person name="Callaghan M."/>
            <person name="Ray J."/>
            <person name="Liu H."/>
            <person name="Kuehl J.V."/>
            <person name="Melnyk R.A."/>
            <person name="Lamson J.S."/>
            <person name="Suh Y."/>
            <person name="Carlson H.K."/>
            <person name="Esquivel Z."/>
            <person name="Sadeeshkumar H."/>
            <person name="Chakraborty R."/>
            <person name="Zane G.M."/>
            <person name="Rubin B.E."/>
            <person name="Wall J.D."/>
            <person name="Visel A."/>
            <person name="Bristow J."/>
            <person name="Blow M.J."/>
            <person name="Arkin A.P."/>
            <person name="Deutschbauer A.M."/>
        </authorList>
    </citation>
    <scope>NUCLEOTIDE SEQUENCE [LARGE SCALE GENOMIC DNA]</scope>
    <source>
        <strain evidence="1 2">FW300-N1B4</strain>
    </source>
</reference>
<dbReference type="RefSeq" id="WP_063340606.1">
    <property type="nucleotide sequence ID" value="NZ_LUKJ01000002.1"/>
</dbReference>
<proteinExistence type="predicted"/>
<protein>
    <submittedName>
        <fullName evidence="1">Uncharacterized protein</fullName>
    </submittedName>
</protein>
<gene>
    <name evidence="1" type="ORF">A1D17_03180</name>
</gene>
<organism evidence="1 2">
    <name type="scientific">Pseudomonas fluorescens</name>
    <dbReference type="NCBI Taxonomy" id="294"/>
    <lineage>
        <taxon>Bacteria</taxon>
        <taxon>Pseudomonadati</taxon>
        <taxon>Pseudomonadota</taxon>
        <taxon>Gammaproteobacteria</taxon>
        <taxon>Pseudomonadales</taxon>
        <taxon>Pseudomonadaceae</taxon>
        <taxon>Pseudomonas</taxon>
    </lineage>
</organism>
<reference evidence="2" key="1">
    <citation type="submission" date="2016-03" db="EMBL/GenBank/DDBJ databases">
        <authorList>
            <person name="Ray J."/>
            <person name="Price M."/>
            <person name="Deutschbauer A."/>
        </authorList>
    </citation>
    <scope>NUCLEOTIDE SEQUENCE [LARGE SCALE GENOMIC DNA]</scope>
    <source>
        <strain evidence="2">FW300-N1B4</strain>
    </source>
</reference>
<comment type="caution">
    <text evidence="1">The sequence shown here is derived from an EMBL/GenBank/DDBJ whole genome shotgun (WGS) entry which is preliminary data.</text>
</comment>
<dbReference type="Proteomes" id="UP000076489">
    <property type="component" value="Unassembled WGS sequence"/>
</dbReference>
<evidence type="ECO:0000313" key="1">
    <source>
        <dbReference type="EMBL" id="KZN20558.1"/>
    </source>
</evidence>
<sequence length="83" mass="9434">MGKVLNSTKLTETLTLSECSDGFWLYDNTRGMNLSMRAKTPQDAFVECISYYQTRLTEVESEHRKLTAKVDAFVSQFVEADDA</sequence>
<name>A0A161XFI9_PSEFL</name>